<feature type="region of interest" description="Disordered" evidence="2">
    <location>
        <begin position="483"/>
        <end position="511"/>
    </location>
</feature>
<dbReference type="SMART" id="SM00595">
    <property type="entry name" value="MADF"/>
    <property type="match status" value="2"/>
</dbReference>
<dbReference type="InterPro" id="IPR001407">
    <property type="entry name" value="RNA_pol_PB1_influenza"/>
</dbReference>
<feature type="compositionally biased region" description="Polar residues" evidence="2">
    <location>
        <begin position="301"/>
        <end position="318"/>
    </location>
</feature>
<feature type="compositionally biased region" description="Acidic residues" evidence="2">
    <location>
        <begin position="279"/>
        <end position="300"/>
    </location>
</feature>
<accession>A0A9N9MJQ8</accession>
<protein>
    <recommendedName>
        <fullName evidence="3">BESS domain-containing protein</fullName>
    </recommendedName>
</protein>
<gene>
    <name evidence="4" type="ORF">CEUTPL_LOCUS4374</name>
</gene>
<proteinExistence type="predicted"/>
<feature type="compositionally biased region" description="Basic and acidic residues" evidence="2">
    <location>
        <begin position="639"/>
        <end position="660"/>
    </location>
</feature>
<organism evidence="4 5">
    <name type="scientific">Ceutorhynchus assimilis</name>
    <name type="common">cabbage seed weevil</name>
    <dbReference type="NCBI Taxonomy" id="467358"/>
    <lineage>
        <taxon>Eukaryota</taxon>
        <taxon>Metazoa</taxon>
        <taxon>Ecdysozoa</taxon>
        <taxon>Arthropoda</taxon>
        <taxon>Hexapoda</taxon>
        <taxon>Insecta</taxon>
        <taxon>Pterygota</taxon>
        <taxon>Neoptera</taxon>
        <taxon>Endopterygota</taxon>
        <taxon>Coleoptera</taxon>
        <taxon>Polyphaga</taxon>
        <taxon>Cucujiformia</taxon>
        <taxon>Curculionidae</taxon>
        <taxon>Ceutorhynchinae</taxon>
        <taxon>Ceutorhynchus</taxon>
    </lineage>
</organism>
<dbReference type="PROSITE" id="PS51031">
    <property type="entry name" value="BESS"/>
    <property type="match status" value="1"/>
</dbReference>
<dbReference type="AlphaFoldDB" id="A0A9N9MJQ8"/>
<dbReference type="EMBL" id="OU892290">
    <property type="protein sequence ID" value="CAG9763716.1"/>
    <property type="molecule type" value="Genomic_DNA"/>
</dbReference>
<evidence type="ECO:0000313" key="5">
    <source>
        <dbReference type="Proteomes" id="UP001152799"/>
    </source>
</evidence>
<feature type="compositionally biased region" description="Polar residues" evidence="2">
    <location>
        <begin position="617"/>
        <end position="638"/>
    </location>
</feature>
<feature type="region of interest" description="Disordered" evidence="2">
    <location>
        <begin position="617"/>
        <end position="660"/>
    </location>
</feature>
<dbReference type="InterPro" id="IPR004210">
    <property type="entry name" value="BESS_motif"/>
</dbReference>
<evidence type="ECO:0000256" key="2">
    <source>
        <dbReference type="SAM" id="MobiDB-lite"/>
    </source>
</evidence>
<dbReference type="GO" id="GO:0039694">
    <property type="term" value="P:viral RNA genome replication"/>
    <property type="evidence" value="ECO:0007669"/>
    <property type="project" value="InterPro"/>
</dbReference>
<evidence type="ECO:0000256" key="1">
    <source>
        <dbReference type="PROSITE-ProRule" id="PRU00371"/>
    </source>
</evidence>
<name>A0A9N9MJQ8_9CUCU</name>
<sequence length="689" mass="79244">MCAEDDNMVIMKDSVPEDYFTYKSFEQQLLSFKNWKGNLTPVQLVKAGFYYTKFAVDEWGKKDRRAITSGSIPMRLHLKLIEEFHLKLSRALPGSTISIGGDEKKRKISNELDQSNIDTQAADPVPIQATEDATKWNECLNPLLFTLVHQTFFDDAIRKRMSIPFCSEEKETFEKVCKMGFFYMLIRRIHLGIGYILSNESFYTRMTWHETKEKCLKEEARKCWKNVRHEYGKQIKKIQGRSGDGAENEIVCQWPYFEKLHFLRDQFTPRYSSTNLLDDTQDTVESNPEDSNLEESDTDAEQSTSTSITNVLSPSSELQDVVATTSSSSRATSGSKYSVTQTGYKRRITPQIEIGRQLVDIEKEKLALRTNKMSQDPNDDDILFFNFLLPYVKKLTPRDKLKFRMDMQNSLFEFLYPSKQQTLACLVPAASAATQIEHGPHVQPGPSRCEPVWSEELATCGECGIEGPLDWVQKHFLEHFEKENNSPNELEGSTNPENDVENPLSPLPSGNDSEADAKLWIDSSTVLLIRLVEKNYSAFDGTMKKIIWKKIASELSKIANKNFTPEQVDTKWKGLKRTYKKIKDHNSETGRNRKTWQFFDIMDAFVNKQPEIEAPATCSSESGLQINPKNEAVTPTTSRDTDNKKRKLENSSERRHKEKINRMDRFLDLYQLSVEYQIGKKLNDNNPKD</sequence>
<feature type="domain" description="BESS" evidence="3">
    <location>
        <begin position="378"/>
        <end position="417"/>
    </location>
</feature>
<dbReference type="GO" id="GO:0003723">
    <property type="term" value="F:RNA binding"/>
    <property type="evidence" value="ECO:0007669"/>
    <property type="project" value="InterPro"/>
</dbReference>
<feature type="region of interest" description="Disordered" evidence="2">
    <location>
        <begin position="274"/>
        <end position="342"/>
    </location>
</feature>
<dbReference type="GO" id="GO:0005634">
    <property type="term" value="C:nucleus"/>
    <property type="evidence" value="ECO:0007669"/>
    <property type="project" value="UniProtKB-SubCell"/>
</dbReference>
<dbReference type="GO" id="GO:0003968">
    <property type="term" value="F:RNA-directed RNA polymerase activity"/>
    <property type="evidence" value="ECO:0007669"/>
    <property type="project" value="InterPro"/>
</dbReference>
<dbReference type="InterPro" id="IPR039353">
    <property type="entry name" value="TF_Adf1"/>
</dbReference>
<dbReference type="PANTHER" id="PTHR12243">
    <property type="entry name" value="MADF DOMAIN TRANSCRIPTION FACTOR"/>
    <property type="match status" value="1"/>
</dbReference>
<dbReference type="Gene3D" id="1.10.10.60">
    <property type="entry name" value="Homeodomain-like"/>
    <property type="match status" value="1"/>
</dbReference>
<dbReference type="SUPFAM" id="SSF57924">
    <property type="entry name" value="Inhibitor of apoptosis (IAP) repeat"/>
    <property type="match status" value="1"/>
</dbReference>
<dbReference type="Pfam" id="PF13837">
    <property type="entry name" value="Myb_DNA-bind_4"/>
    <property type="match status" value="1"/>
</dbReference>
<dbReference type="Pfam" id="PF02944">
    <property type="entry name" value="BESS"/>
    <property type="match status" value="1"/>
</dbReference>
<evidence type="ECO:0000259" key="3">
    <source>
        <dbReference type="PROSITE" id="PS51031"/>
    </source>
</evidence>
<feature type="compositionally biased region" description="Low complexity" evidence="2">
    <location>
        <begin position="324"/>
        <end position="338"/>
    </location>
</feature>
<dbReference type="OrthoDB" id="6159213at2759"/>
<dbReference type="GO" id="GO:0003677">
    <property type="term" value="F:DNA binding"/>
    <property type="evidence" value="ECO:0007669"/>
    <property type="project" value="InterPro"/>
</dbReference>
<keyword evidence="1" id="KW-0539">Nucleus</keyword>
<comment type="subcellular location">
    <subcellularLocation>
        <location evidence="1">Nucleus</location>
    </subcellularLocation>
</comment>
<dbReference type="Pfam" id="PF00602">
    <property type="entry name" value="Flu_PB1"/>
    <property type="match status" value="1"/>
</dbReference>
<evidence type="ECO:0000313" key="4">
    <source>
        <dbReference type="EMBL" id="CAG9763716.1"/>
    </source>
</evidence>
<dbReference type="Gene3D" id="1.10.1170.10">
    <property type="entry name" value="Inhibitor Of Apoptosis Protein (2mihbC-IAP-1), Chain A"/>
    <property type="match status" value="1"/>
</dbReference>
<dbReference type="InterPro" id="IPR044822">
    <property type="entry name" value="Myb_DNA-bind_4"/>
</dbReference>
<keyword evidence="5" id="KW-1185">Reference proteome</keyword>
<dbReference type="PANTHER" id="PTHR12243:SF67">
    <property type="entry name" value="COREPRESSOR OF PANGOLIN, ISOFORM A-RELATED"/>
    <property type="match status" value="1"/>
</dbReference>
<feature type="compositionally biased region" description="Polar residues" evidence="2">
    <location>
        <begin position="485"/>
        <end position="497"/>
    </location>
</feature>
<dbReference type="Proteomes" id="UP001152799">
    <property type="component" value="Chromosome 14"/>
</dbReference>
<reference evidence="4" key="1">
    <citation type="submission" date="2022-01" db="EMBL/GenBank/DDBJ databases">
        <authorList>
            <person name="King R."/>
        </authorList>
    </citation>
    <scope>NUCLEOTIDE SEQUENCE</scope>
</reference>